<name>A0A8S5SS17_9CAUD</name>
<dbReference type="EMBL" id="BK032663">
    <property type="protein sequence ID" value="DAF53744.1"/>
    <property type="molecule type" value="Genomic_DNA"/>
</dbReference>
<proteinExistence type="predicted"/>
<organism evidence="1">
    <name type="scientific">Siphoviridae sp. ctLnD25</name>
    <dbReference type="NCBI Taxonomy" id="2827850"/>
    <lineage>
        <taxon>Viruses</taxon>
        <taxon>Duplodnaviria</taxon>
        <taxon>Heunggongvirae</taxon>
        <taxon>Uroviricota</taxon>
        <taxon>Caudoviricetes</taxon>
    </lineage>
</organism>
<reference evidence="1" key="1">
    <citation type="journal article" date="2021" name="Proc. Natl. Acad. Sci. U.S.A.">
        <title>A Catalog of Tens of Thousands of Viruses from Human Metagenomes Reveals Hidden Associations with Chronic Diseases.</title>
        <authorList>
            <person name="Tisza M.J."/>
            <person name="Buck C.B."/>
        </authorList>
    </citation>
    <scope>NUCLEOTIDE SEQUENCE</scope>
    <source>
        <strain evidence="1">CtLnD25</strain>
    </source>
</reference>
<evidence type="ECO:0000313" key="1">
    <source>
        <dbReference type="EMBL" id="DAF53744.1"/>
    </source>
</evidence>
<accession>A0A8S5SS17</accession>
<protein>
    <submittedName>
        <fullName evidence="1">Uncharacterized protein</fullName>
    </submittedName>
</protein>
<sequence length="45" mass="5131">MTLQHLPKLHRHSPHSSPLWGSTWHMLGAFLLALPVTQDIHKVNP</sequence>